<proteinExistence type="predicted"/>
<gene>
    <name evidence="1" type="ORF">RW095_21905</name>
</gene>
<reference evidence="1 2" key="1">
    <citation type="submission" date="2023-10" db="EMBL/GenBank/DDBJ databases">
        <title>Surface-active antibiotics is a multifunctional adaptation for post-fire microbes.</title>
        <authorList>
            <person name="Liu M.D."/>
            <person name="Du Y."/>
            <person name="Koupaei S.K."/>
            <person name="Kim N.R."/>
            <person name="Zhang W."/>
            <person name="Traxler M.F."/>
        </authorList>
    </citation>
    <scope>NUCLEOTIDE SEQUENCE [LARGE SCALE GENOMIC DNA]</scope>
    <source>
        <strain evidence="1 2">F3</strain>
    </source>
</reference>
<name>A0ABZ0EHW2_9BURK</name>
<evidence type="ECO:0000313" key="1">
    <source>
        <dbReference type="EMBL" id="WOD15887.1"/>
    </source>
</evidence>
<accession>A0ABZ0EHW2</accession>
<organism evidence="1 2">
    <name type="scientific">Paraburkholderia kirstenboschensis</name>
    <dbReference type="NCBI Taxonomy" id="1245436"/>
    <lineage>
        <taxon>Bacteria</taxon>
        <taxon>Pseudomonadati</taxon>
        <taxon>Pseudomonadota</taxon>
        <taxon>Betaproteobacteria</taxon>
        <taxon>Burkholderiales</taxon>
        <taxon>Burkholderiaceae</taxon>
        <taxon>Paraburkholderia</taxon>
    </lineage>
</organism>
<dbReference type="Proteomes" id="UP001302652">
    <property type="component" value="Chromosome 2"/>
</dbReference>
<dbReference type="EMBL" id="CP136512">
    <property type="protein sequence ID" value="WOD15887.1"/>
    <property type="molecule type" value="Genomic_DNA"/>
</dbReference>
<protein>
    <submittedName>
        <fullName evidence="1">Uncharacterized protein</fullName>
    </submittedName>
</protein>
<keyword evidence="2" id="KW-1185">Reference proteome</keyword>
<sequence>MLTPEPARVETIKADDNGFRIDYRPLPGIEEGAVRSVHASRVLLAAGIRDGLPSIPNAAELTRRDLFDGAAVHPVIGCNARTEPIQVWRNSPMN</sequence>
<evidence type="ECO:0000313" key="2">
    <source>
        <dbReference type="Proteomes" id="UP001302652"/>
    </source>
</evidence>
<dbReference type="RefSeq" id="WP_317018308.1">
    <property type="nucleotide sequence ID" value="NZ_CP136512.1"/>
</dbReference>